<dbReference type="STRING" id="85681.V4SPE0"/>
<dbReference type="EMBL" id="KI536925">
    <property type="protein sequence ID" value="ESR40750.1"/>
    <property type="molecule type" value="Genomic_DNA"/>
</dbReference>
<accession>V4SPE0</accession>
<dbReference type="eggNOG" id="ENOG502QPIE">
    <property type="taxonomic scope" value="Eukaryota"/>
</dbReference>
<evidence type="ECO:0000256" key="1">
    <source>
        <dbReference type="SAM" id="Phobius"/>
    </source>
</evidence>
<keyword evidence="1" id="KW-0812">Transmembrane</keyword>
<gene>
    <name evidence="2" type="ORF">CICLE_v10027325mg</name>
</gene>
<dbReference type="OMA" id="RIYASHR"/>
<keyword evidence="1" id="KW-1133">Transmembrane helix</keyword>
<dbReference type="Proteomes" id="UP000030687">
    <property type="component" value="Unassembled WGS sequence"/>
</dbReference>
<dbReference type="KEGG" id="cic:CICLE_v10027325mg"/>
<dbReference type="Pfam" id="PF03140">
    <property type="entry name" value="DUF247"/>
    <property type="match status" value="1"/>
</dbReference>
<evidence type="ECO:0000313" key="3">
    <source>
        <dbReference type="Proteomes" id="UP000030687"/>
    </source>
</evidence>
<dbReference type="InParanoid" id="V4SPE0"/>
<proteinExistence type="predicted"/>
<dbReference type="PANTHER" id="PTHR31549:SF277">
    <property type="entry name" value="OS08G0167400 PROTEIN"/>
    <property type="match status" value="1"/>
</dbReference>
<reference evidence="2 3" key="1">
    <citation type="submission" date="2013-10" db="EMBL/GenBank/DDBJ databases">
        <authorList>
            <consortium name="International Citrus Genome Consortium"/>
            <person name="Jenkins J."/>
            <person name="Schmutz J."/>
            <person name="Prochnik S."/>
            <person name="Rokhsar D."/>
            <person name="Gmitter F."/>
            <person name="Ollitrault P."/>
            <person name="Machado M."/>
            <person name="Talon M."/>
            <person name="Wincker P."/>
            <person name="Jaillon O."/>
            <person name="Morgante M."/>
        </authorList>
    </citation>
    <scope>NUCLEOTIDE SEQUENCE</scope>
    <source>
        <strain evidence="3">cv. Clemenules</strain>
    </source>
</reference>
<name>V4SPE0_CITCL</name>
<protein>
    <submittedName>
        <fullName evidence="2">Uncharacterized protein</fullName>
    </submittedName>
</protein>
<dbReference type="Gramene" id="ESR40750">
    <property type="protein sequence ID" value="ESR40750"/>
    <property type="gene ID" value="CICLE_v10027325mg"/>
</dbReference>
<keyword evidence="1" id="KW-0472">Membrane</keyword>
<keyword evidence="3" id="KW-1185">Reference proteome</keyword>
<organism evidence="2 3">
    <name type="scientific">Citrus clementina</name>
    <name type="common">Clementine</name>
    <name type="synonym">Citrus deliciosa x Citrus sinensis</name>
    <dbReference type="NCBI Taxonomy" id="85681"/>
    <lineage>
        <taxon>Eukaryota</taxon>
        <taxon>Viridiplantae</taxon>
        <taxon>Streptophyta</taxon>
        <taxon>Embryophyta</taxon>
        <taxon>Tracheophyta</taxon>
        <taxon>Spermatophyta</taxon>
        <taxon>Magnoliopsida</taxon>
        <taxon>eudicotyledons</taxon>
        <taxon>Gunneridae</taxon>
        <taxon>Pentapetalae</taxon>
        <taxon>rosids</taxon>
        <taxon>malvids</taxon>
        <taxon>Sapindales</taxon>
        <taxon>Rutaceae</taxon>
        <taxon>Aurantioideae</taxon>
        <taxon>Citrus</taxon>
    </lineage>
</organism>
<sequence length="441" mass="50905">VPKTLMSSDPVSLYTPQEVAIGPYHHLRPELHEMERYKLAAARRAQRQFYGDHKLYDTLAWMMAIDASFLLEFLQIYAMKDDKLLATSSSISISHLFDYAVMKAAHNAILRDMSIKILQLRYLSSESADDLLQAMLMGFCEEVSTFKMKKNKPMIQASESAHLLDYLYNTVVPKQQQAEVTEIDGQEIYSDDLKKFFSELWKLFSKMILLGPIKFLFKFPCFMLSKIPGFSILAQPVQNLIFPQDNEENKSDAERSPSNKHMNKPPLVEEITILSVTDLAKVETVTLHIHTVSFDVYTEVVLRNLVAYEASNASGPLVLTRYSEFMNGIVDTEKDVKLLRENGIFLNRLNNDAEFANLWKGITKSIRLTKVPHIDIVIEDVNKYYNSRWRVNYWKNKKLNVFGSWQFLTFMATIMLLLLTALQAFCSVYDCRKHHRGLSYD</sequence>
<evidence type="ECO:0000313" key="2">
    <source>
        <dbReference type="EMBL" id="ESR40750.1"/>
    </source>
</evidence>
<feature type="transmembrane region" description="Helical" evidence="1">
    <location>
        <begin position="405"/>
        <end position="429"/>
    </location>
</feature>
<dbReference type="AlphaFoldDB" id="V4SPE0"/>
<dbReference type="InterPro" id="IPR004158">
    <property type="entry name" value="DUF247_pln"/>
</dbReference>
<feature type="non-terminal residue" evidence="2">
    <location>
        <position position="1"/>
    </location>
</feature>
<dbReference type="PANTHER" id="PTHR31549">
    <property type="entry name" value="PROTEIN, PUTATIVE (DUF247)-RELATED-RELATED"/>
    <property type="match status" value="1"/>
</dbReference>